<dbReference type="GO" id="GO:0009507">
    <property type="term" value="C:chloroplast"/>
    <property type="evidence" value="ECO:0007669"/>
    <property type="project" value="UniProtKB-SubCell"/>
</dbReference>
<keyword evidence="4" id="KW-0378">Hydrolase</keyword>
<accession>A0AAV1IG59</accession>
<proteinExistence type="predicted"/>
<comment type="subcellular location">
    <subcellularLocation>
        <location evidence="1">Plastid</location>
        <location evidence="1">Chloroplast</location>
    </subcellularLocation>
</comment>
<dbReference type="AlphaFoldDB" id="A0AAV1IG59"/>
<keyword evidence="5" id="KW-0809">Transit peptide</keyword>
<evidence type="ECO:0000256" key="2">
    <source>
        <dbReference type="ARBA" id="ARBA00022528"/>
    </source>
</evidence>
<evidence type="ECO:0000313" key="11">
    <source>
        <dbReference type="Proteomes" id="UP001314263"/>
    </source>
</evidence>
<dbReference type="EMBL" id="CAUYUE010000013">
    <property type="protein sequence ID" value="CAK0786084.1"/>
    <property type="molecule type" value="Genomic_DNA"/>
</dbReference>
<evidence type="ECO:0000259" key="9">
    <source>
        <dbReference type="Pfam" id="PF01764"/>
    </source>
</evidence>
<protein>
    <recommendedName>
        <fullName evidence="9">Fungal lipase-type domain-containing protein</fullName>
    </recommendedName>
</protein>
<feature type="region of interest" description="Disordered" evidence="8">
    <location>
        <begin position="269"/>
        <end position="314"/>
    </location>
</feature>
<keyword evidence="7" id="KW-0443">Lipid metabolism</keyword>
<organism evidence="10 11">
    <name type="scientific">Coccomyxa viridis</name>
    <dbReference type="NCBI Taxonomy" id="1274662"/>
    <lineage>
        <taxon>Eukaryota</taxon>
        <taxon>Viridiplantae</taxon>
        <taxon>Chlorophyta</taxon>
        <taxon>core chlorophytes</taxon>
        <taxon>Trebouxiophyceae</taxon>
        <taxon>Trebouxiophyceae incertae sedis</taxon>
        <taxon>Coccomyxaceae</taxon>
        <taxon>Coccomyxa</taxon>
    </lineage>
</organism>
<evidence type="ECO:0000256" key="5">
    <source>
        <dbReference type="ARBA" id="ARBA00022946"/>
    </source>
</evidence>
<evidence type="ECO:0000256" key="6">
    <source>
        <dbReference type="ARBA" id="ARBA00022963"/>
    </source>
</evidence>
<dbReference type="InterPro" id="IPR002921">
    <property type="entry name" value="Fungal_lipase-type"/>
</dbReference>
<dbReference type="Pfam" id="PF01764">
    <property type="entry name" value="Lipase_3"/>
    <property type="match status" value="1"/>
</dbReference>
<keyword evidence="6" id="KW-0442">Lipid degradation</keyword>
<dbReference type="CDD" id="cd00519">
    <property type="entry name" value="Lipase_3"/>
    <property type="match status" value="1"/>
</dbReference>
<keyword evidence="2" id="KW-0150">Chloroplast</keyword>
<sequence length="314" mass="34571">MLSGHSLGGALAQLAAHDIATAAREQMTLRIKVICYTYGSPRVGNHSFAREYDKLVPHTWHLVNDQDAVARAPKFLCLYKKTGQRVIINHSGDMLVRPSFIETSLFKKPFGGSIANHLLGDYLRSLLAVLLLQFSRKRFPGGMDGVVRLAEKSEPMQRLLLDGIGLTIEDMRRLARWHGRVINPALANASASVLVAQKLAARRAEKRKEARKLRVSDKDTAADGLGEIERQAEDRVPVDRMSDTSILGNVKKHLKVWVTLRRPIGKECENCGDRSMGLGQLSDDTSPGQDGMSHNSMFDSDEPSVHSSAPAASV</sequence>
<dbReference type="GO" id="GO:0004620">
    <property type="term" value="F:phospholipase activity"/>
    <property type="evidence" value="ECO:0007669"/>
    <property type="project" value="UniProtKB-ARBA"/>
</dbReference>
<evidence type="ECO:0000256" key="4">
    <source>
        <dbReference type="ARBA" id="ARBA00022801"/>
    </source>
</evidence>
<feature type="domain" description="Fungal lipase-type" evidence="9">
    <location>
        <begin position="2"/>
        <end position="74"/>
    </location>
</feature>
<gene>
    <name evidence="10" type="ORF">CVIRNUC_009297</name>
</gene>
<dbReference type="PANTHER" id="PTHR31403">
    <property type="entry name" value="PHOSPHOLIPASE A1-IBETA2, CHLOROPLASTIC"/>
    <property type="match status" value="1"/>
</dbReference>
<feature type="compositionally biased region" description="Polar residues" evidence="8">
    <location>
        <begin position="282"/>
        <end position="298"/>
    </location>
</feature>
<feature type="compositionally biased region" description="Low complexity" evidence="8">
    <location>
        <begin position="305"/>
        <end position="314"/>
    </location>
</feature>
<keyword evidence="3" id="KW-0934">Plastid</keyword>
<dbReference type="GO" id="GO:0016042">
    <property type="term" value="P:lipid catabolic process"/>
    <property type="evidence" value="ECO:0007669"/>
    <property type="project" value="UniProtKB-KW"/>
</dbReference>
<evidence type="ECO:0000256" key="8">
    <source>
        <dbReference type="SAM" id="MobiDB-lite"/>
    </source>
</evidence>
<name>A0AAV1IG59_9CHLO</name>
<reference evidence="10 11" key="1">
    <citation type="submission" date="2023-10" db="EMBL/GenBank/DDBJ databases">
        <authorList>
            <person name="Maclean D."/>
            <person name="Macfadyen A."/>
        </authorList>
    </citation>
    <scope>NUCLEOTIDE SEQUENCE [LARGE SCALE GENOMIC DNA]</scope>
</reference>
<dbReference type="Gene3D" id="3.40.50.1820">
    <property type="entry name" value="alpha/beta hydrolase"/>
    <property type="match status" value="1"/>
</dbReference>
<dbReference type="SUPFAM" id="SSF53474">
    <property type="entry name" value="alpha/beta-Hydrolases"/>
    <property type="match status" value="1"/>
</dbReference>
<dbReference type="InterPro" id="IPR029058">
    <property type="entry name" value="AB_hydrolase_fold"/>
</dbReference>
<dbReference type="Proteomes" id="UP001314263">
    <property type="component" value="Unassembled WGS sequence"/>
</dbReference>
<keyword evidence="11" id="KW-1185">Reference proteome</keyword>
<evidence type="ECO:0000313" key="10">
    <source>
        <dbReference type="EMBL" id="CAK0786084.1"/>
    </source>
</evidence>
<dbReference type="PANTHER" id="PTHR31403:SF7">
    <property type="entry name" value="PHOSPHOLIPASE A1-IGAMMA3, CHLOROPLASTIC"/>
    <property type="match status" value="1"/>
</dbReference>
<evidence type="ECO:0000256" key="1">
    <source>
        <dbReference type="ARBA" id="ARBA00004229"/>
    </source>
</evidence>
<evidence type="ECO:0000256" key="7">
    <source>
        <dbReference type="ARBA" id="ARBA00023098"/>
    </source>
</evidence>
<evidence type="ECO:0000256" key="3">
    <source>
        <dbReference type="ARBA" id="ARBA00022640"/>
    </source>
</evidence>
<comment type="caution">
    <text evidence="10">The sequence shown here is derived from an EMBL/GenBank/DDBJ whole genome shotgun (WGS) entry which is preliminary data.</text>
</comment>